<dbReference type="Proteomes" id="UP001057291">
    <property type="component" value="Unassembled WGS sequence"/>
</dbReference>
<dbReference type="EMBL" id="BOQE01000001">
    <property type="protein sequence ID" value="GIM46889.1"/>
    <property type="molecule type" value="Genomic_DNA"/>
</dbReference>
<comment type="caution">
    <text evidence="1">The sequence shown here is derived from an EMBL/GenBank/DDBJ whole genome shotgun (WGS) entry which is preliminary data.</text>
</comment>
<name>A0AAV4LGD6_9BACL</name>
<protein>
    <submittedName>
        <fullName evidence="1">Uncharacterized protein</fullName>
    </submittedName>
</protein>
<gene>
    <name evidence="1" type="ORF">DNHGIG_24380</name>
</gene>
<proteinExistence type="predicted"/>
<keyword evidence="2" id="KW-1185">Reference proteome</keyword>
<evidence type="ECO:0000313" key="1">
    <source>
        <dbReference type="EMBL" id="GIM46889.1"/>
    </source>
</evidence>
<accession>A0AAV4LGD6</accession>
<sequence>MEAGQGCDEKIYADYKIENELMIYKMGEKGLQNRDPLHMGDHVNKKSCS</sequence>
<reference evidence="1" key="1">
    <citation type="journal article" date="2023" name="Int. J. Syst. Evol. Microbiol.">
        <title>Collibacillus ludicampi gen. nov., sp. nov., a new soil bacterium of the family Alicyclobacillaceae.</title>
        <authorList>
            <person name="Jojima T."/>
            <person name="Ioku Y."/>
            <person name="Fukuta Y."/>
            <person name="Shirasaka N."/>
            <person name="Matsumura Y."/>
            <person name="Mori M."/>
        </authorList>
    </citation>
    <scope>NUCLEOTIDE SEQUENCE</scope>
    <source>
        <strain evidence="1">TP075</strain>
    </source>
</reference>
<organism evidence="1 2">
    <name type="scientific">Collibacillus ludicampi</name>
    <dbReference type="NCBI Taxonomy" id="2771369"/>
    <lineage>
        <taxon>Bacteria</taxon>
        <taxon>Bacillati</taxon>
        <taxon>Bacillota</taxon>
        <taxon>Bacilli</taxon>
        <taxon>Bacillales</taxon>
        <taxon>Alicyclobacillaceae</taxon>
        <taxon>Collibacillus</taxon>
    </lineage>
</organism>
<dbReference type="AlphaFoldDB" id="A0AAV4LGD6"/>
<evidence type="ECO:0000313" key="2">
    <source>
        <dbReference type="Proteomes" id="UP001057291"/>
    </source>
</evidence>